<dbReference type="PANTHER" id="PTHR43537">
    <property type="entry name" value="TRANSCRIPTIONAL REGULATOR, GNTR FAMILY"/>
    <property type="match status" value="1"/>
</dbReference>
<gene>
    <name evidence="5" type="primary">nanR</name>
    <name evidence="5" type="ORF">ABE960_10725</name>
</gene>
<organism evidence="5 6">
    <name type="scientific">Halomonas aquatica</name>
    <dbReference type="NCBI Taxonomy" id="3151123"/>
    <lineage>
        <taxon>Bacteria</taxon>
        <taxon>Pseudomonadati</taxon>
        <taxon>Pseudomonadota</taxon>
        <taxon>Gammaproteobacteria</taxon>
        <taxon>Oceanospirillales</taxon>
        <taxon>Halomonadaceae</taxon>
        <taxon>Halomonas</taxon>
    </lineage>
</organism>
<dbReference type="SMART" id="SM00345">
    <property type="entry name" value="HTH_GNTR"/>
    <property type="match status" value="1"/>
</dbReference>
<dbReference type="EMBL" id="JBEGCJ010000004">
    <property type="protein sequence ID" value="MEQ6917997.1"/>
    <property type="molecule type" value="Genomic_DNA"/>
</dbReference>
<dbReference type="InterPro" id="IPR008920">
    <property type="entry name" value="TF_FadR/GntR_C"/>
</dbReference>
<evidence type="ECO:0000313" key="5">
    <source>
        <dbReference type="EMBL" id="MEQ6917997.1"/>
    </source>
</evidence>
<dbReference type="SUPFAM" id="SSF46785">
    <property type="entry name" value="Winged helix' DNA-binding domain"/>
    <property type="match status" value="1"/>
</dbReference>
<keyword evidence="1" id="KW-0805">Transcription regulation</keyword>
<dbReference type="InterPro" id="IPR011711">
    <property type="entry name" value="GntR_C"/>
</dbReference>
<evidence type="ECO:0000256" key="1">
    <source>
        <dbReference type="ARBA" id="ARBA00023015"/>
    </source>
</evidence>
<evidence type="ECO:0000313" key="6">
    <source>
        <dbReference type="Proteomes" id="UP001442468"/>
    </source>
</evidence>
<dbReference type="Pfam" id="PF00392">
    <property type="entry name" value="GntR"/>
    <property type="match status" value="1"/>
</dbReference>
<evidence type="ECO:0000256" key="3">
    <source>
        <dbReference type="ARBA" id="ARBA00023163"/>
    </source>
</evidence>
<dbReference type="Pfam" id="PF07729">
    <property type="entry name" value="FCD"/>
    <property type="match status" value="1"/>
</dbReference>
<protein>
    <submittedName>
        <fullName evidence="5">Transcriptional regulator NanR</fullName>
    </submittedName>
</protein>
<reference evidence="5 6" key="1">
    <citation type="submission" date="2024-05" db="EMBL/GenBank/DDBJ databases">
        <title>Halomonas sp. SSM6 16S ribosomal RNA gene Genome sequencing and assembly.</title>
        <authorList>
            <person name="Yook S."/>
        </authorList>
    </citation>
    <scope>NUCLEOTIDE SEQUENCE [LARGE SCALE GENOMIC DNA]</scope>
    <source>
        <strain evidence="5 6">SSM6</strain>
    </source>
</reference>
<dbReference type="PRINTS" id="PR00035">
    <property type="entry name" value="HTHGNTR"/>
</dbReference>
<dbReference type="Gene3D" id="1.20.120.530">
    <property type="entry name" value="GntR ligand-binding domain-like"/>
    <property type="match status" value="1"/>
</dbReference>
<keyword evidence="3" id="KW-0804">Transcription</keyword>
<dbReference type="InterPro" id="IPR036390">
    <property type="entry name" value="WH_DNA-bd_sf"/>
</dbReference>
<evidence type="ECO:0000259" key="4">
    <source>
        <dbReference type="PROSITE" id="PS50949"/>
    </source>
</evidence>
<dbReference type="InterPro" id="IPR000524">
    <property type="entry name" value="Tscrpt_reg_HTH_GntR"/>
</dbReference>
<comment type="caution">
    <text evidence="5">The sequence shown here is derived from an EMBL/GenBank/DDBJ whole genome shotgun (WGS) entry which is preliminary data.</text>
</comment>
<dbReference type="CDD" id="cd07377">
    <property type="entry name" value="WHTH_GntR"/>
    <property type="match status" value="1"/>
</dbReference>
<dbReference type="InterPro" id="IPR036388">
    <property type="entry name" value="WH-like_DNA-bd_sf"/>
</dbReference>
<dbReference type="Gene3D" id="1.10.10.10">
    <property type="entry name" value="Winged helix-like DNA-binding domain superfamily/Winged helix DNA-binding domain"/>
    <property type="match status" value="1"/>
</dbReference>
<dbReference type="PROSITE" id="PS50949">
    <property type="entry name" value="HTH_GNTR"/>
    <property type="match status" value="1"/>
</dbReference>
<dbReference type="RefSeq" id="WP_349762259.1">
    <property type="nucleotide sequence ID" value="NZ_JBEGCJ010000004.1"/>
</dbReference>
<dbReference type="NCBIfam" id="NF003011">
    <property type="entry name" value="PRK03837.1"/>
    <property type="match status" value="1"/>
</dbReference>
<evidence type="ECO:0000256" key="2">
    <source>
        <dbReference type="ARBA" id="ARBA00023125"/>
    </source>
</evidence>
<name>A0ABV1NG09_9GAMM</name>
<dbReference type="SUPFAM" id="SSF48008">
    <property type="entry name" value="GntR ligand-binding domain-like"/>
    <property type="match status" value="1"/>
</dbReference>
<keyword evidence="6" id="KW-1185">Reference proteome</keyword>
<keyword evidence="2" id="KW-0238">DNA-binding</keyword>
<sequence length="253" mass="28784">MAFKQWVNKENQPVSRYRIERKTLSEQVAEQLEADILEGRLGENDQLPSERELMEQFGVGRPAVREALFYLQQLGLIAISSGTRARVIRPTAEAVMARLSGVTRQLLSKPDGQQYFQEARALFEISLARYAACSAREEDLARLHGALQESRDAVGDEARFKRSDNDFHGVLASIARNPIFDAIHVALSEWLDDRRAQVLQQKDEDKAALIAHTEIVKAIESRDPDAAEAAMRRHLDRHYGTYMQLKERLSVRE</sequence>
<dbReference type="SMART" id="SM00895">
    <property type="entry name" value="FCD"/>
    <property type="match status" value="1"/>
</dbReference>
<dbReference type="PANTHER" id="PTHR43537:SF53">
    <property type="entry name" value="HTH-TYPE TRANSCRIPTIONAL REPRESSOR NANR"/>
    <property type="match status" value="1"/>
</dbReference>
<dbReference type="Proteomes" id="UP001442468">
    <property type="component" value="Unassembled WGS sequence"/>
</dbReference>
<accession>A0ABV1NG09</accession>
<proteinExistence type="predicted"/>
<feature type="domain" description="HTH gntR-type" evidence="4">
    <location>
        <begin position="22"/>
        <end position="91"/>
    </location>
</feature>